<dbReference type="InterPro" id="IPR029062">
    <property type="entry name" value="Class_I_gatase-like"/>
</dbReference>
<evidence type="ECO:0000256" key="1">
    <source>
        <dbReference type="ARBA" id="ARBA00004412"/>
    </source>
</evidence>
<comment type="function">
    <text evidence="10">Component of the FERRY complex (Five-subunit Endosomal Rab5 and RNA/ribosome intermediary). The FERRY complex directly interacts with mRNAs and RAB5A, and functions as a RAB5A effector involved in the localization and the distribution of specific mRNAs most likely by mediating their endosomal transport. The complex recruits mRNAs and ribosomes to early endosomes through direct mRNA-interaction.</text>
</comment>
<dbReference type="Proteomes" id="UP000001519">
    <property type="component" value="Chromosome 9"/>
</dbReference>
<reference evidence="12" key="3">
    <citation type="submission" date="2025-08" db="UniProtKB">
        <authorList>
            <consortium name="Ensembl"/>
        </authorList>
    </citation>
    <scope>IDENTIFICATION</scope>
</reference>
<keyword evidence="11" id="KW-1133">Transmembrane helix</keyword>
<keyword evidence="11" id="KW-0812">Transmembrane</keyword>
<keyword evidence="5" id="KW-0732">Signal</keyword>
<evidence type="ECO:0000256" key="2">
    <source>
        <dbReference type="ARBA" id="ARBA00004613"/>
    </source>
</evidence>
<dbReference type="Gene3D" id="3.40.50.880">
    <property type="match status" value="1"/>
</dbReference>
<comment type="similarity">
    <text evidence="3">Belongs to the peptidase C56 family.</text>
</comment>
<evidence type="ECO:0000256" key="7">
    <source>
        <dbReference type="ARBA" id="ARBA00039189"/>
    </source>
</evidence>
<evidence type="ECO:0000256" key="10">
    <source>
        <dbReference type="ARBA" id="ARBA00045408"/>
    </source>
</evidence>
<evidence type="ECO:0000256" key="3">
    <source>
        <dbReference type="ARBA" id="ARBA00008542"/>
    </source>
</evidence>
<evidence type="ECO:0000313" key="13">
    <source>
        <dbReference type="Proteomes" id="UP000001519"/>
    </source>
</evidence>
<feature type="transmembrane region" description="Helical" evidence="11">
    <location>
        <begin position="12"/>
        <end position="35"/>
    </location>
</feature>
<evidence type="ECO:0000256" key="9">
    <source>
        <dbReference type="ARBA" id="ARBA00044823"/>
    </source>
</evidence>
<reference evidence="12 13" key="2">
    <citation type="journal article" date="2012" name="Nature">
        <title>Insights into hominid evolution from the gorilla genome sequence.</title>
        <authorList>
            <person name="Scally A."/>
            <person name="Dutheil J.Y."/>
            <person name="Hillier L.W."/>
            <person name="Jordan G.E."/>
            <person name="Goodhead I."/>
            <person name="Herrero J."/>
            <person name="Hobolth A."/>
            <person name="Lappalainen T."/>
            <person name="Mailund T."/>
            <person name="Marques-Bonet T."/>
            <person name="McCarthy S."/>
            <person name="Montgomery S.H."/>
            <person name="Schwalie P.C."/>
            <person name="Tang Y.A."/>
            <person name="Ward M.C."/>
            <person name="Xue Y."/>
            <person name="Yngvadottir B."/>
            <person name="Alkan C."/>
            <person name="Andersen L.N."/>
            <person name="Ayub Q."/>
            <person name="Ball E.V."/>
            <person name="Beal K."/>
            <person name="Bradley B.J."/>
            <person name="Chen Y."/>
            <person name="Clee C.M."/>
            <person name="Fitzgerald S."/>
            <person name="Graves T.A."/>
            <person name="Gu Y."/>
            <person name="Heath P."/>
            <person name="Heger A."/>
            <person name="Karakoc E."/>
            <person name="Kolb-Kokocinski A."/>
            <person name="Laird G.K."/>
            <person name="Lunter G."/>
            <person name="Meader S."/>
            <person name="Mort M."/>
            <person name="Mullikin J.C."/>
            <person name="Munch K."/>
            <person name="O'Connor T.D."/>
            <person name="Phillips A.D."/>
            <person name="Prado-Martinez J."/>
            <person name="Rogers A.S."/>
            <person name="Sajjadian S."/>
            <person name="Schmidt D."/>
            <person name="Shaw K."/>
            <person name="Simpson J.T."/>
            <person name="Stenson P.D."/>
            <person name="Turner D.J."/>
            <person name="Vigilant L."/>
            <person name="Vilella A.J."/>
            <person name="Whitener W."/>
            <person name="Zhu B."/>
            <person name="Cooper D.N."/>
            <person name="de Jong P."/>
            <person name="Dermitzakis E.T."/>
            <person name="Eichler E.E."/>
            <person name="Flicek P."/>
            <person name="Goldman N."/>
            <person name="Mundy N.I."/>
            <person name="Ning Z."/>
            <person name="Odom D.T."/>
            <person name="Ponting C.P."/>
            <person name="Quail M.A."/>
            <person name="Ryder O.A."/>
            <person name="Searle S.M."/>
            <person name="Warren W.C."/>
            <person name="Wilson R.K."/>
            <person name="Schierup M.H."/>
            <person name="Rogers J."/>
            <person name="Tyler-Smith C."/>
            <person name="Durbin R."/>
        </authorList>
    </citation>
    <scope>NUCLEOTIDE SEQUENCE [LARGE SCALE GENOMIC DNA]</scope>
</reference>
<sequence>FGSASSSPQPGLALTAGGLPTGISLVLTLGPWALLLQGKAMEFVDVTESNARWVQDFRLKAYASPAKLESIDEPICAVGHGVAALCCATNEDRSWVFHGYSLTGPSVCELVRAPGFARLPLVVEDFVKDSGACFSASEPDAVHVVLDRHLVTGQNASSTVPAVQNLLFLCGSR</sequence>
<evidence type="ECO:0000256" key="6">
    <source>
        <dbReference type="ARBA" id="ARBA00022753"/>
    </source>
</evidence>
<dbReference type="SUPFAM" id="SSF52317">
    <property type="entry name" value="Class I glutamine amidotransferase-like"/>
    <property type="match status" value="1"/>
</dbReference>
<evidence type="ECO:0000313" key="12">
    <source>
        <dbReference type="Ensembl" id="ENSGGOP00000038856.1"/>
    </source>
</evidence>
<dbReference type="PANTHER" id="PTHR48094:SF18">
    <property type="entry name" value="GLUTAMINE AMIDOTRANSFERASE-LIKE CLASS 1 DOMAIN-CONTAINING PROTEIN 1"/>
    <property type="match status" value="1"/>
</dbReference>
<gene>
    <name evidence="12" type="primary">GATD1</name>
</gene>
<evidence type="ECO:0000256" key="4">
    <source>
        <dbReference type="ARBA" id="ARBA00022525"/>
    </source>
</evidence>
<organism evidence="12 13">
    <name type="scientific">Gorilla gorilla gorilla</name>
    <name type="common">Western lowland gorilla</name>
    <dbReference type="NCBI Taxonomy" id="9595"/>
    <lineage>
        <taxon>Eukaryota</taxon>
        <taxon>Metazoa</taxon>
        <taxon>Chordata</taxon>
        <taxon>Craniata</taxon>
        <taxon>Vertebrata</taxon>
        <taxon>Euteleostomi</taxon>
        <taxon>Mammalia</taxon>
        <taxon>Eutheria</taxon>
        <taxon>Euarchontoglires</taxon>
        <taxon>Primates</taxon>
        <taxon>Haplorrhini</taxon>
        <taxon>Catarrhini</taxon>
        <taxon>Hominidae</taxon>
        <taxon>Gorilla</taxon>
    </lineage>
</organism>
<reference evidence="13" key="1">
    <citation type="submission" date="2011-05" db="EMBL/GenBank/DDBJ databases">
        <title>Insights into the evolution of the great apes provided by the gorilla genome.</title>
        <authorList>
            <person name="Scally A."/>
        </authorList>
    </citation>
    <scope>NUCLEOTIDE SEQUENCE [LARGE SCALE GENOMIC DNA]</scope>
</reference>
<evidence type="ECO:0000256" key="5">
    <source>
        <dbReference type="ARBA" id="ARBA00022729"/>
    </source>
</evidence>
<name>A0A2I2YV88_GORGO</name>
<keyword evidence="13" id="KW-1185">Reference proteome</keyword>
<dbReference type="GeneTree" id="ENSGT00390000010778"/>
<reference evidence="12" key="4">
    <citation type="submission" date="2025-09" db="UniProtKB">
        <authorList>
            <consortium name="Ensembl"/>
        </authorList>
    </citation>
    <scope>IDENTIFICATION</scope>
</reference>
<dbReference type="GO" id="GO:0005576">
    <property type="term" value="C:extracellular region"/>
    <property type="evidence" value="ECO:0007669"/>
    <property type="project" value="UniProtKB-SubCell"/>
</dbReference>
<dbReference type="PANTHER" id="PTHR48094">
    <property type="entry name" value="PROTEIN/NUCLEIC ACID DEGLYCASE DJ-1-RELATED"/>
    <property type="match status" value="1"/>
</dbReference>
<dbReference type="Ensembl" id="ENSGGOT00000056049.1">
    <property type="protein sequence ID" value="ENSGGOP00000038856.1"/>
    <property type="gene ID" value="ENSGGOG00000010750.3"/>
</dbReference>
<dbReference type="EMBL" id="CABD030064850">
    <property type="status" value="NOT_ANNOTATED_CDS"/>
    <property type="molecule type" value="Genomic_DNA"/>
</dbReference>
<keyword evidence="11" id="KW-0472">Membrane</keyword>
<keyword evidence="6" id="KW-0967">Endosome</keyword>
<dbReference type="InterPro" id="IPR050325">
    <property type="entry name" value="Prot/Nucl_acid_deglycase"/>
</dbReference>
<evidence type="ECO:0000256" key="11">
    <source>
        <dbReference type="SAM" id="Phobius"/>
    </source>
</evidence>
<protein>
    <recommendedName>
        <fullName evidence="7">Glutamine amidotransferase-like class 1 domain-containing protein 1</fullName>
    </recommendedName>
    <alternativeName>
        <fullName evidence="9">Ferry endosomal RAB5 effector complex subunit 5</fullName>
    </alternativeName>
    <alternativeName>
        <fullName evidence="8">Parkinson disease 7 domain-containing protein 1</fullName>
    </alternativeName>
</protein>
<proteinExistence type="inferred from homology"/>
<dbReference type="GO" id="GO:0005769">
    <property type="term" value="C:early endosome"/>
    <property type="evidence" value="ECO:0007669"/>
    <property type="project" value="UniProtKB-SubCell"/>
</dbReference>
<dbReference type="AlphaFoldDB" id="A0A2I2YV88"/>
<comment type="subcellular location">
    <subcellularLocation>
        <location evidence="1">Early endosome</location>
    </subcellularLocation>
    <subcellularLocation>
        <location evidence="2">Secreted</location>
    </subcellularLocation>
</comment>
<evidence type="ECO:0000256" key="8">
    <source>
        <dbReference type="ARBA" id="ARBA00042130"/>
    </source>
</evidence>
<dbReference type="Bgee" id="ENSGGOG00000010750">
    <property type="expression patterns" value="Expressed in cerebellum and 5 other cell types or tissues"/>
</dbReference>
<dbReference type="EMBL" id="CABD030064849">
    <property type="status" value="NOT_ANNOTATED_CDS"/>
    <property type="molecule type" value="Genomic_DNA"/>
</dbReference>
<accession>A0A2I2YV88</accession>
<keyword evidence="4" id="KW-0964">Secreted</keyword>